<evidence type="ECO:0000313" key="7">
    <source>
        <dbReference type="EMBL" id="PHQ33288.1"/>
    </source>
</evidence>
<keyword evidence="2 5" id="KW-0489">Methyltransferase</keyword>
<dbReference type="PANTHER" id="PTHR43591">
    <property type="entry name" value="METHYLTRANSFERASE"/>
    <property type="match status" value="1"/>
</dbReference>
<keyword evidence="3 5" id="KW-0808">Transferase</keyword>
<evidence type="ECO:0000256" key="5">
    <source>
        <dbReference type="HAMAP-Rule" id="MF_01813"/>
    </source>
</evidence>
<evidence type="ECO:0000256" key="1">
    <source>
        <dbReference type="ARBA" id="ARBA00022428"/>
    </source>
</evidence>
<name>A0A2G1W2M4_9BACT</name>
<gene>
    <name evidence="5" type="primary">menG</name>
    <name evidence="7" type="ORF">CEE69_21400</name>
</gene>
<dbReference type="Proteomes" id="UP000225740">
    <property type="component" value="Unassembled WGS sequence"/>
</dbReference>
<keyword evidence="8" id="KW-1185">Reference proteome</keyword>
<comment type="similarity">
    <text evidence="5">Belongs to the class I-like SAM-binding methyltransferase superfamily. MenG/UbiE family.</text>
</comment>
<evidence type="ECO:0000256" key="2">
    <source>
        <dbReference type="ARBA" id="ARBA00022603"/>
    </source>
</evidence>
<dbReference type="PROSITE" id="PS01183">
    <property type="entry name" value="UBIE_1"/>
    <property type="match status" value="1"/>
</dbReference>
<comment type="pathway">
    <text evidence="5">Quinol/quinone metabolism; menaquinone biosynthesis; menaquinol from 1,4-dihydroxy-2-naphthoate: step 2/2.</text>
</comment>
<proteinExistence type="inferred from homology"/>
<dbReference type="UniPathway" id="UPA00079">
    <property type="reaction ID" value="UER00169"/>
</dbReference>
<comment type="catalytic activity">
    <reaction evidence="5">
        <text>a 2-demethylmenaquinol + S-adenosyl-L-methionine = a menaquinol + S-adenosyl-L-homocysteine + H(+)</text>
        <dbReference type="Rhea" id="RHEA:42640"/>
        <dbReference type="Rhea" id="RHEA-COMP:9539"/>
        <dbReference type="Rhea" id="RHEA-COMP:9563"/>
        <dbReference type="ChEBI" id="CHEBI:15378"/>
        <dbReference type="ChEBI" id="CHEBI:18151"/>
        <dbReference type="ChEBI" id="CHEBI:55437"/>
        <dbReference type="ChEBI" id="CHEBI:57856"/>
        <dbReference type="ChEBI" id="CHEBI:59789"/>
        <dbReference type="EC" id="2.1.1.163"/>
    </reaction>
</comment>
<feature type="binding site" evidence="5">
    <location>
        <position position="106"/>
    </location>
    <ligand>
        <name>S-adenosyl-L-methionine</name>
        <dbReference type="ChEBI" id="CHEBI:59789"/>
    </ligand>
</feature>
<feature type="compositionally biased region" description="Low complexity" evidence="6">
    <location>
        <begin position="12"/>
        <end position="27"/>
    </location>
</feature>
<dbReference type="PANTHER" id="PTHR43591:SF24">
    <property type="entry name" value="2-METHOXY-6-POLYPRENYL-1,4-BENZOQUINOL METHYLASE, MITOCHONDRIAL"/>
    <property type="match status" value="1"/>
</dbReference>
<dbReference type="PROSITE" id="PS01184">
    <property type="entry name" value="UBIE_2"/>
    <property type="match status" value="1"/>
</dbReference>
<dbReference type="GO" id="GO:0032259">
    <property type="term" value="P:methylation"/>
    <property type="evidence" value="ECO:0007669"/>
    <property type="project" value="UniProtKB-KW"/>
</dbReference>
<reference evidence="7 8" key="1">
    <citation type="submission" date="2017-06" db="EMBL/GenBank/DDBJ databases">
        <title>Description of Rhodopirellula bahusiensis sp. nov.</title>
        <authorList>
            <person name="Kizina J."/>
            <person name="Harder J."/>
        </authorList>
    </citation>
    <scope>NUCLEOTIDE SEQUENCE [LARGE SCALE GENOMIC DNA]</scope>
    <source>
        <strain evidence="7 8">SWK21</strain>
    </source>
</reference>
<dbReference type="Gene3D" id="3.40.50.150">
    <property type="entry name" value="Vaccinia Virus protein VP39"/>
    <property type="match status" value="1"/>
</dbReference>
<dbReference type="GeneID" id="90610537"/>
<dbReference type="NCBIfam" id="TIGR01934">
    <property type="entry name" value="MenG_MenH_UbiE"/>
    <property type="match status" value="1"/>
</dbReference>
<keyword evidence="4 5" id="KW-0949">S-adenosyl-L-methionine</keyword>
<dbReference type="SUPFAM" id="SSF53335">
    <property type="entry name" value="S-adenosyl-L-methionine-dependent methyltransferases"/>
    <property type="match status" value="1"/>
</dbReference>
<evidence type="ECO:0000256" key="4">
    <source>
        <dbReference type="ARBA" id="ARBA00022691"/>
    </source>
</evidence>
<dbReference type="HAMAP" id="MF_01813">
    <property type="entry name" value="MenG_UbiE_methyltr"/>
    <property type="match status" value="1"/>
</dbReference>
<dbReference type="InterPro" id="IPR029063">
    <property type="entry name" value="SAM-dependent_MTases_sf"/>
</dbReference>
<evidence type="ECO:0000256" key="3">
    <source>
        <dbReference type="ARBA" id="ARBA00022679"/>
    </source>
</evidence>
<dbReference type="NCBIfam" id="NF001244">
    <property type="entry name" value="PRK00216.1-5"/>
    <property type="match status" value="1"/>
</dbReference>
<dbReference type="EC" id="2.1.1.163" evidence="5"/>
<dbReference type="EMBL" id="NIZW01000018">
    <property type="protein sequence ID" value="PHQ33288.1"/>
    <property type="molecule type" value="Genomic_DNA"/>
</dbReference>
<dbReference type="PROSITE" id="PS51608">
    <property type="entry name" value="SAM_MT_UBIE"/>
    <property type="match status" value="1"/>
</dbReference>
<dbReference type="CDD" id="cd02440">
    <property type="entry name" value="AdoMet_MTases"/>
    <property type="match status" value="1"/>
</dbReference>
<protein>
    <recommendedName>
        <fullName evidence="5">Demethylmenaquinone methyltransferase</fullName>
        <ecNumber evidence="5">2.1.1.163</ecNumber>
    </recommendedName>
</protein>
<dbReference type="RefSeq" id="WP_099262683.1">
    <property type="nucleotide sequence ID" value="NZ_NIZW01000018.1"/>
</dbReference>
<comment type="caution">
    <text evidence="5">Lacks conserved residue(s) required for the propagation of feature annotation.</text>
</comment>
<evidence type="ECO:0000256" key="6">
    <source>
        <dbReference type="SAM" id="MobiDB-lite"/>
    </source>
</evidence>
<dbReference type="InterPro" id="IPR004033">
    <property type="entry name" value="UbiE/COQ5_MeTrFase"/>
</dbReference>
<dbReference type="GO" id="GO:0009234">
    <property type="term" value="P:menaquinone biosynthetic process"/>
    <property type="evidence" value="ECO:0007669"/>
    <property type="project" value="UniProtKB-UniRule"/>
</dbReference>
<evidence type="ECO:0000313" key="8">
    <source>
        <dbReference type="Proteomes" id="UP000225740"/>
    </source>
</evidence>
<sequence>MSVPNVDPSHQSNASADESASPAPSNEGLDKSGERVREMFRQIAPRYDVMNHLLSLNIDKWWRRKAVQTLNIDGDAPILDLCCGTGDLAIAIADSAGADVQVVGSDFCHAMLEIARDKESKRTRDAAGGSGRHTIPFLEADSMALPFDDDSFQCVTVAFGLRNIADTDQGLSEMARVCKPGGQVLVLEFSQPTLPVLKQAYNFYFRHVLPRIGQWMARNDKSAYEYLPESVGKFPCGDALANRMRNIGLEHVTFRPLTLGVATIYVGEKPGGKTNHAEMAAHREREALVAT</sequence>
<organism evidence="7 8">
    <name type="scientific">Rhodopirellula bahusiensis</name>
    <dbReference type="NCBI Taxonomy" id="2014065"/>
    <lineage>
        <taxon>Bacteria</taxon>
        <taxon>Pseudomonadati</taxon>
        <taxon>Planctomycetota</taxon>
        <taxon>Planctomycetia</taxon>
        <taxon>Pirellulales</taxon>
        <taxon>Pirellulaceae</taxon>
        <taxon>Rhodopirellula</taxon>
    </lineage>
</organism>
<feature type="region of interest" description="Disordered" evidence="6">
    <location>
        <begin position="1"/>
        <end position="34"/>
    </location>
</feature>
<comment type="function">
    <text evidence="5">Methyltransferase required for the conversion of demethylmenaquinol (DMKH2) to menaquinol (MKH2).</text>
</comment>
<comment type="caution">
    <text evidence="7">The sequence shown here is derived from an EMBL/GenBank/DDBJ whole genome shotgun (WGS) entry which is preliminary data.</text>
</comment>
<keyword evidence="1 5" id="KW-0474">Menaquinone biosynthesis</keyword>
<dbReference type="AlphaFoldDB" id="A0A2G1W2M4"/>
<dbReference type="InterPro" id="IPR023576">
    <property type="entry name" value="UbiE/COQ5_MeTrFase_CS"/>
</dbReference>
<dbReference type="Pfam" id="PF01209">
    <property type="entry name" value="Ubie_methyltran"/>
    <property type="match status" value="1"/>
</dbReference>
<dbReference type="OrthoDB" id="9808140at2"/>
<feature type="binding site" evidence="5">
    <location>
        <position position="85"/>
    </location>
    <ligand>
        <name>S-adenosyl-L-methionine</name>
        <dbReference type="ChEBI" id="CHEBI:59789"/>
    </ligand>
</feature>
<dbReference type="GO" id="GO:0043770">
    <property type="term" value="F:demethylmenaquinone methyltransferase activity"/>
    <property type="evidence" value="ECO:0007669"/>
    <property type="project" value="UniProtKB-UniRule"/>
</dbReference>
<accession>A0A2G1W2M4</accession>
<feature type="binding site" evidence="5">
    <location>
        <begin position="141"/>
        <end position="142"/>
    </location>
    <ligand>
        <name>S-adenosyl-L-methionine</name>
        <dbReference type="ChEBI" id="CHEBI:59789"/>
    </ligand>
</feature>